<evidence type="ECO:0000313" key="2">
    <source>
        <dbReference type="EMBL" id="KAG4426740.1"/>
    </source>
</evidence>
<dbReference type="Proteomes" id="UP000664132">
    <property type="component" value="Unassembled WGS sequence"/>
</dbReference>
<name>A0A8H8BWI9_9HELO</name>
<dbReference type="OrthoDB" id="3564019at2759"/>
<feature type="region of interest" description="Disordered" evidence="1">
    <location>
        <begin position="1"/>
        <end position="80"/>
    </location>
</feature>
<reference evidence="2" key="1">
    <citation type="submission" date="2021-02" db="EMBL/GenBank/DDBJ databases">
        <title>Genome sequence Cadophora malorum strain M34.</title>
        <authorList>
            <person name="Stefanovic E."/>
            <person name="Vu D."/>
            <person name="Scully C."/>
            <person name="Dijksterhuis J."/>
            <person name="Roader J."/>
            <person name="Houbraken J."/>
        </authorList>
    </citation>
    <scope>NUCLEOTIDE SEQUENCE</scope>
    <source>
        <strain evidence="2">M34</strain>
    </source>
</reference>
<proteinExistence type="predicted"/>
<dbReference type="EMBL" id="JAFJYH010000001">
    <property type="protein sequence ID" value="KAG4426740.1"/>
    <property type="molecule type" value="Genomic_DNA"/>
</dbReference>
<feature type="region of interest" description="Disordered" evidence="1">
    <location>
        <begin position="433"/>
        <end position="470"/>
    </location>
</feature>
<organism evidence="2 3">
    <name type="scientific">Cadophora malorum</name>
    <dbReference type="NCBI Taxonomy" id="108018"/>
    <lineage>
        <taxon>Eukaryota</taxon>
        <taxon>Fungi</taxon>
        <taxon>Dikarya</taxon>
        <taxon>Ascomycota</taxon>
        <taxon>Pezizomycotina</taxon>
        <taxon>Leotiomycetes</taxon>
        <taxon>Helotiales</taxon>
        <taxon>Ploettnerulaceae</taxon>
        <taxon>Cadophora</taxon>
    </lineage>
</organism>
<feature type="compositionally biased region" description="Polar residues" evidence="1">
    <location>
        <begin position="111"/>
        <end position="126"/>
    </location>
</feature>
<feature type="region of interest" description="Disordered" evidence="1">
    <location>
        <begin position="107"/>
        <end position="149"/>
    </location>
</feature>
<comment type="caution">
    <text evidence="2">The sequence shown here is derived from an EMBL/GenBank/DDBJ whole genome shotgun (WGS) entry which is preliminary data.</text>
</comment>
<accession>A0A8H8BWI9</accession>
<keyword evidence="3" id="KW-1185">Reference proteome</keyword>
<sequence>MMSDVDNSGESVSQQPDNTTRQGSEKGNMQSSDTEMTIESIPLSDPRTEASNPTVTANSSTTGLQADTTRHLFGTTSKGSEDIEMSLDTHSMTENIIESLKSHDATHLPIHSTNPDPTPESAQSDVGGTRLSGHSQKRRSDEFIPASDDLSDLPILKKHRLEESHEEEPPFKPAQKVYRGIGSGQGALSINDKFSYTLPVVTIEQQARREPDFIGEAYFHDLRYDHVREMMEGTYMIAYSRSLPINGSDEDYETYKPSMTTKRIEIFPLGPATPPGNGMGQSVKYNGDWAEAEVNFNGFFCLLALQHKYSQDGLAATCVAHHQKPVDENATCVLHEVLAFGTRKIGSSVRFGQKYMRTIEEQGKWPIYLGFEFLTFNLATWDLTTNKPSMRRVVGVKIPSKKDVASGFLLNQVLHWPADMSCLVHRASMQQAPAAARNSEKMRDNGGSSGSNGKSWAEKAAASGAVFKQM</sequence>
<protein>
    <submittedName>
        <fullName evidence="2">Uncharacterized protein</fullName>
    </submittedName>
</protein>
<feature type="compositionally biased region" description="Polar residues" evidence="1">
    <location>
        <begin position="49"/>
        <end position="67"/>
    </location>
</feature>
<gene>
    <name evidence="2" type="ORF">IFR04_000171</name>
</gene>
<feature type="compositionally biased region" description="Polar residues" evidence="1">
    <location>
        <begin position="1"/>
        <end position="37"/>
    </location>
</feature>
<evidence type="ECO:0000313" key="3">
    <source>
        <dbReference type="Proteomes" id="UP000664132"/>
    </source>
</evidence>
<dbReference type="AlphaFoldDB" id="A0A8H8BWI9"/>
<evidence type="ECO:0000256" key="1">
    <source>
        <dbReference type="SAM" id="MobiDB-lite"/>
    </source>
</evidence>